<evidence type="ECO:0000256" key="1">
    <source>
        <dbReference type="ARBA" id="ARBA00023015"/>
    </source>
</evidence>
<proteinExistence type="predicted"/>
<dbReference type="Gene3D" id="3.40.1410.10">
    <property type="entry name" value="Chorismate lyase-like"/>
    <property type="match status" value="1"/>
</dbReference>
<dbReference type="GO" id="GO:0003677">
    <property type="term" value="F:DNA binding"/>
    <property type="evidence" value="ECO:0007669"/>
    <property type="project" value="UniProtKB-KW"/>
</dbReference>
<keyword evidence="3" id="KW-0804">Transcription</keyword>
<evidence type="ECO:0000256" key="3">
    <source>
        <dbReference type="ARBA" id="ARBA00023163"/>
    </source>
</evidence>
<dbReference type="AlphaFoldDB" id="A0A0U1NQ70"/>
<dbReference type="InterPro" id="IPR036388">
    <property type="entry name" value="WH-like_DNA-bd_sf"/>
</dbReference>
<keyword evidence="6" id="KW-1185">Reference proteome</keyword>
<reference evidence="6" key="1">
    <citation type="submission" date="2015-05" db="EMBL/GenBank/DDBJ databases">
        <authorList>
            <person name="Urmite Genomes"/>
        </authorList>
    </citation>
    <scope>NUCLEOTIDE SEQUENCE [LARGE SCALE GENOMIC DNA]</scope>
    <source>
        <strain evidence="6">LF1</strain>
    </source>
</reference>
<dbReference type="PRINTS" id="PR00035">
    <property type="entry name" value="HTHGNTR"/>
</dbReference>
<dbReference type="Gene3D" id="1.10.10.10">
    <property type="entry name" value="Winged helix-like DNA-binding domain superfamily/Winged helix DNA-binding domain"/>
    <property type="match status" value="1"/>
</dbReference>
<sequence>MVNKLNTDRDAAPLYLQIKTELKRKIEEGDWKPGDKIPSELELCELYDVSRITVREAINELVWEEYLIRQRPKGTFVLDYQQKGSDKDYFTYVKSFTYEMNESGKKVSTIHAEVKKVKADQFLAKQLNIKLGDEVIELKRIRGLVNKKPVFFKTYLTYKPNLSLQSNEYYGSLYEKLKENGIILTNIKEYLEAVRPDKEVQKWLDTSEDTPILKRVRNAKNHKGDFEEYTECYYIGDSYRYYIDLILK</sequence>
<dbReference type="OrthoDB" id="457376at2"/>
<dbReference type="RefSeq" id="WP_090629350.1">
    <property type="nucleotide sequence ID" value="NZ_CVRB01000001.1"/>
</dbReference>
<keyword evidence="1" id="KW-0805">Transcription regulation</keyword>
<evidence type="ECO:0000259" key="4">
    <source>
        <dbReference type="PROSITE" id="PS50949"/>
    </source>
</evidence>
<dbReference type="Proteomes" id="UP000199087">
    <property type="component" value="Unassembled WGS sequence"/>
</dbReference>
<evidence type="ECO:0000313" key="5">
    <source>
        <dbReference type="EMBL" id="CRK80184.1"/>
    </source>
</evidence>
<dbReference type="InterPro" id="IPR011663">
    <property type="entry name" value="UTRA"/>
</dbReference>
<dbReference type="FunFam" id="1.10.10.10:FF:000079">
    <property type="entry name" value="GntR family transcriptional regulator"/>
    <property type="match status" value="1"/>
</dbReference>
<keyword evidence="2" id="KW-0238">DNA-binding</keyword>
<evidence type="ECO:0000313" key="6">
    <source>
        <dbReference type="Proteomes" id="UP000199087"/>
    </source>
</evidence>
<feature type="domain" description="HTH gntR-type" evidence="4">
    <location>
        <begin position="12"/>
        <end position="80"/>
    </location>
</feature>
<dbReference type="PANTHER" id="PTHR44846">
    <property type="entry name" value="MANNOSYL-D-GLYCERATE TRANSPORT/METABOLISM SYSTEM REPRESSOR MNGR-RELATED"/>
    <property type="match status" value="1"/>
</dbReference>
<dbReference type="Pfam" id="PF07702">
    <property type="entry name" value="UTRA"/>
    <property type="match status" value="1"/>
</dbReference>
<dbReference type="GO" id="GO:0045892">
    <property type="term" value="P:negative regulation of DNA-templated transcription"/>
    <property type="evidence" value="ECO:0007669"/>
    <property type="project" value="TreeGrafter"/>
</dbReference>
<dbReference type="PROSITE" id="PS50949">
    <property type="entry name" value="HTH_GNTR"/>
    <property type="match status" value="1"/>
</dbReference>
<protein>
    <submittedName>
        <fullName evidence="5">GntR family transcriptional regulator</fullName>
    </submittedName>
</protein>
<dbReference type="GO" id="GO:0003700">
    <property type="term" value="F:DNA-binding transcription factor activity"/>
    <property type="evidence" value="ECO:0007669"/>
    <property type="project" value="InterPro"/>
</dbReference>
<dbReference type="InterPro" id="IPR028978">
    <property type="entry name" value="Chorismate_lyase_/UTRA_dom_sf"/>
</dbReference>
<dbReference type="InterPro" id="IPR000524">
    <property type="entry name" value="Tscrpt_reg_HTH_GntR"/>
</dbReference>
<dbReference type="SUPFAM" id="SSF64288">
    <property type="entry name" value="Chorismate lyase-like"/>
    <property type="match status" value="1"/>
</dbReference>
<dbReference type="SMART" id="SM00866">
    <property type="entry name" value="UTRA"/>
    <property type="match status" value="1"/>
</dbReference>
<dbReference type="InterPro" id="IPR050679">
    <property type="entry name" value="Bact_HTH_transcr_reg"/>
</dbReference>
<dbReference type="SUPFAM" id="SSF46785">
    <property type="entry name" value="Winged helix' DNA-binding domain"/>
    <property type="match status" value="1"/>
</dbReference>
<dbReference type="EMBL" id="CVRB01000001">
    <property type="protein sequence ID" value="CRK80184.1"/>
    <property type="molecule type" value="Genomic_DNA"/>
</dbReference>
<name>A0A0U1NQ70_9BACI</name>
<gene>
    <name evidence="5" type="ORF">BN000_00065</name>
</gene>
<dbReference type="PANTHER" id="PTHR44846:SF17">
    <property type="entry name" value="GNTR-FAMILY TRANSCRIPTIONAL REGULATOR"/>
    <property type="match status" value="1"/>
</dbReference>
<organism evidence="5 6">
    <name type="scientific">Neobacillus massiliamazoniensis</name>
    <dbReference type="NCBI Taxonomy" id="1499688"/>
    <lineage>
        <taxon>Bacteria</taxon>
        <taxon>Bacillati</taxon>
        <taxon>Bacillota</taxon>
        <taxon>Bacilli</taxon>
        <taxon>Bacillales</taxon>
        <taxon>Bacillaceae</taxon>
        <taxon>Neobacillus</taxon>
    </lineage>
</organism>
<accession>A0A0U1NQ70</accession>
<dbReference type="InterPro" id="IPR036390">
    <property type="entry name" value="WH_DNA-bd_sf"/>
</dbReference>
<dbReference type="STRING" id="1499688.BN000_00065"/>
<dbReference type="SMART" id="SM00345">
    <property type="entry name" value="HTH_GNTR"/>
    <property type="match status" value="1"/>
</dbReference>
<dbReference type="Pfam" id="PF00392">
    <property type="entry name" value="GntR"/>
    <property type="match status" value="1"/>
</dbReference>
<dbReference type="CDD" id="cd07377">
    <property type="entry name" value="WHTH_GntR"/>
    <property type="match status" value="1"/>
</dbReference>
<evidence type="ECO:0000256" key="2">
    <source>
        <dbReference type="ARBA" id="ARBA00023125"/>
    </source>
</evidence>